<dbReference type="RefSeq" id="WP_228231134.1">
    <property type="nucleotide sequence ID" value="NZ_JAJGMW010000023.1"/>
</dbReference>
<dbReference type="SUPFAM" id="SSF55681">
    <property type="entry name" value="Class II aaRS and biotin synthetases"/>
    <property type="match status" value="1"/>
</dbReference>
<keyword evidence="1 3" id="KW-0436">Ligase</keyword>
<dbReference type="InterPro" id="IPR004143">
    <property type="entry name" value="BPL_LPL_catalytic"/>
</dbReference>
<organism evidence="3 4">
    <name type="scientific">Leeuwenhoekiella parthenopeia</name>
    <dbReference type="NCBI Taxonomy" id="2890320"/>
    <lineage>
        <taxon>Bacteria</taxon>
        <taxon>Pseudomonadati</taxon>
        <taxon>Bacteroidota</taxon>
        <taxon>Flavobacteriia</taxon>
        <taxon>Flavobacteriales</taxon>
        <taxon>Flavobacteriaceae</taxon>
        <taxon>Leeuwenhoekiella</taxon>
    </lineage>
</organism>
<gene>
    <name evidence="3" type="ORF">LLW17_15155</name>
</gene>
<reference evidence="3 4" key="1">
    <citation type="submission" date="2021-11" db="EMBL/GenBank/DDBJ databases">
        <title>Seasonal and diel survey of microbial diversity of the Tyrrhenian coast.</title>
        <authorList>
            <person name="Gattoni G."/>
            <person name="Corral P."/>
        </authorList>
    </citation>
    <scope>NUCLEOTIDE SEQUENCE [LARGE SCALE GENOMIC DNA]</scope>
    <source>
        <strain evidence="3 4">Mr9</strain>
    </source>
</reference>
<dbReference type="InterPro" id="IPR045864">
    <property type="entry name" value="aa-tRNA-synth_II/BPL/LPL"/>
</dbReference>
<dbReference type="PROSITE" id="PS51733">
    <property type="entry name" value="BPL_LPL_CATALYTIC"/>
    <property type="match status" value="1"/>
</dbReference>
<keyword evidence="4" id="KW-1185">Reference proteome</keyword>
<comment type="caution">
    <text evidence="3">The sequence shown here is derived from an EMBL/GenBank/DDBJ whole genome shotgun (WGS) entry which is preliminary data.</text>
</comment>
<dbReference type="PANTHER" id="PTHR12835:SF5">
    <property type="entry name" value="BIOTIN--PROTEIN LIGASE"/>
    <property type="match status" value="1"/>
</dbReference>
<sequence>MHIVKLNATTSTNTYLKEYARELDSKEDILVVTHTQLEGRGQRGASWESEPGKNLTFSVFKRVEGFRADRTFYMTMAASLMVVDTLKHFGVRQLSVKWPNDILAGNQKICGILIETVLRDGLYGVILGVGLNVNQKVFQEAPRATSLVNQTGKIHDLEEVLNRFLEAFYTYAKRVEEFDFTGLHKSYEQRLFRRNKVSTFQLPEGELLTGIISGVSKNGKLILQLEDELSREFDLKEIKLLY</sequence>
<dbReference type="EMBL" id="JAJGMW010000023">
    <property type="protein sequence ID" value="MCC4214063.1"/>
    <property type="molecule type" value="Genomic_DNA"/>
</dbReference>
<evidence type="ECO:0000256" key="1">
    <source>
        <dbReference type="ARBA" id="ARBA00022598"/>
    </source>
</evidence>
<dbReference type="CDD" id="cd16442">
    <property type="entry name" value="BPL"/>
    <property type="match status" value="1"/>
</dbReference>
<dbReference type="Gene3D" id="3.30.930.10">
    <property type="entry name" value="Bira Bifunctional Protein, Domain 2"/>
    <property type="match status" value="1"/>
</dbReference>
<name>A0ABS8GX76_9FLAO</name>
<dbReference type="EC" id="6.3.4.15" evidence="3"/>
<evidence type="ECO:0000259" key="2">
    <source>
        <dbReference type="PROSITE" id="PS51733"/>
    </source>
</evidence>
<dbReference type="InterPro" id="IPR004408">
    <property type="entry name" value="Biotin_CoA_COase_ligase"/>
</dbReference>
<dbReference type="PANTHER" id="PTHR12835">
    <property type="entry name" value="BIOTIN PROTEIN LIGASE"/>
    <property type="match status" value="1"/>
</dbReference>
<feature type="domain" description="BPL/LPL catalytic" evidence="2">
    <location>
        <begin position="1"/>
        <end position="176"/>
    </location>
</feature>
<dbReference type="Proteomes" id="UP001197770">
    <property type="component" value="Unassembled WGS sequence"/>
</dbReference>
<protein>
    <submittedName>
        <fullName evidence="3">Biotin--[acetyl-CoA-carboxylase] ligase</fullName>
        <ecNumber evidence="3">6.3.4.15</ecNumber>
    </submittedName>
</protein>
<dbReference type="NCBIfam" id="TIGR00121">
    <property type="entry name" value="birA_ligase"/>
    <property type="match status" value="1"/>
</dbReference>
<proteinExistence type="predicted"/>
<dbReference type="GO" id="GO:0004077">
    <property type="term" value="F:biotin--[biotin carboxyl-carrier protein] ligase activity"/>
    <property type="evidence" value="ECO:0007669"/>
    <property type="project" value="UniProtKB-EC"/>
</dbReference>
<dbReference type="Pfam" id="PF03099">
    <property type="entry name" value="BPL_LplA_LipB"/>
    <property type="match status" value="1"/>
</dbReference>
<evidence type="ECO:0000313" key="4">
    <source>
        <dbReference type="Proteomes" id="UP001197770"/>
    </source>
</evidence>
<accession>A0ABS8GX76</accession>
<evidence type="ECO:0000313" key="3">
    <source>
        <dbReference type="EMBL" id="MCC4214063.1"/>
    </source>
</evidence>